<comment type="caution">
    <text evidence="1">The sequence shown here is derived from an EMBL/GenBank/DDBJ whole genome shotgun (WGS) entry which is preliminary data.</text>
</comment>
<gene>
    <name evidence="1" type="ORF">Cgig2_014322</name>
</gene>
<proteinExistence type="predicted"/>
<sequence>MAALMASGQRISLAPTVLGYIYHGLGDAISDPDLPSKANTIFPRHYVIGWLAELFPCLYRRRPDSVCPGDFPNLVRYGGLLGSKLSLPQARDIFRDGRYLSLRELLLDLLASRERVSQSLSALCSIIDIYSLNTIKICWLSSKIDEIFGVVEAAVKIDELVEVDRVKALSDQDLICSSEIAHIKDQLNILSSKATKLKVKEQEVFKEEERIHKMREDLTIQQQVLLEAGQVEVFSRFEEKGSRTAESGLG</sequence>
<organism evidence="1 2">
    <name type="scientific">Carnegiea gigantea</name>
    <dbReference type="NCBI Taxonomy" id="171969"/>
    <lineage>
        <taxon>Eukaryota</taxon>
        <taxon>Viridiplantae</taxon>
        <taxon>Streptophyta</taxon>
        <taxon>Embryophyta</taxon>
        <taxon>Tracheophyta</taxon>
        <taxon>Spermatophyta</taxon>
        <taxon>Magnoliopsida</taxon>
        <taxon>eudicotyledons</taxon>
        <taxon>Gunneridae</taxon>
        <taxon>Pentapetalae</taxon>
        <taxon>Caryophyllales</taxon>
        <taxon>Cactineae</taxon>
        <taxon>Cactaceae</taxon>
        <taxon>Cactoideae</taxon>
        <taxon>Echinocereeae</taxon>
        <taxon>Carnegiea</taxon>
    </lineage>
</organism>
<dbReference type="EMBL" id="JAKOGI010002148">
    <property type="protein sequence ID" value="KAJ8422774.1"/>
    <property type="molecule type" value="Genomic_DNA"/>
</dbReference>
<evidence type="ECO:0008006" key="3">
    <source>
        <dbReference type="Google" id="ProtNLM"/>
    </source>
</evidence>
<name>A0A9Q1GNM8_9CARY</name>
<keyword evidence="2" id="KW-1185">Reference proteome</keyword>
<dbReference type="AlphaFoldDB" id="A0A9Q1GNM8"/>
<protein>
    <recommendedName>
        <fullName evidence="3">Aminotransferase-like plant mobile domain-containing protein</fullName>
    </recommendedName>
</protein>
<accession>A0A9Q1GNM8</accession>
<evidence type="ECO:0000313" key="2">
    <source>
        <dbReference type="Proteomes" id="UP001153076"/>
    </source>
</evidence>
<evidence type="ECO:0000313" key="1">
    <source>
        <dbReference type="EMBL" id="KAJ8422774.1"/>
    </source>
</evidence>
<dbReference type="Proteomes" id="UP001153076">
    <property type="component" value="Unassembled WGS sequence"/>
</dbReference>
<reference evidence="1" key="1">
    <citation type="submission" date="2022-04" db="EMBL/GenBank/DDBJ databases">
        <title>Carnegiea gigantea Genome sequencing and assembly v2.</title>
        <authorList>
            <person name="Copetti D."/>
            <person name="Sanderson M.J."/>
            <person name="Burquez A."/>
            <person name="Wojciechowski M.F."/>
        </authorList>
    </citation>
    <scope>NUCLEOTIDE SEQUENCE</scope>
    <source>
        <strain evidence="1">SGP5-SGP5p</strain>
        <tissue evidence="1">Aerial part</tissue>
    </source>
</reference>